<sequence>MNGHARAGKATTTAGVEESVLSVLPAVGDGDDAGAVLGDVEEHGHGEVEVRAGRVAPAAVVGGERVVWRAEVGGRDQDGGPPWPAPPPPGLLLAPDLEARAAAEPLVEQRRAQRRVVHAVPLAVQVAVPAGAAHGARSVAAAVERGVRALPAAAAADVHAGNAGGGGGERHRRGHHQQKQRQKRRRHCRHHTP</sequence>
<accession>C0HI82</accession>
<reference evidence="2" key="1">
    <citation type="journal article" date="2009" name="PLoS Genet.">
        <title>Sequencing, mapping, and analysis of 27,455 maize full-length cDNAs.</title>
        <authorList>
            <person name="Soderlund C."/>
            <person name="Descour A."/>
            <person name="Kudrna D."/>
            <person name="Bomhoff M."/>
            <person name="Boyd L."/>
            <person name="Currie J."/>
            <person name="Angelova A."/>
            <person name="Collura K."/>
            <person name="Wissotski M."/>
            <person name="Ashley E."/>
            <person name="Morrow D."/>
            <person name="Fernandes J."/>
            <person name="Walbot V."/>
            <person name="Yu Y."/>
        </authorList>
    </citation>
    <scope>NUCLEOTIDE SEQUENCE</scope>
    <source>
        <strain evidence="2">B73</strain>
    </source>
</reference>
<dbReference type="AlphaFoldDB" id="C0HI82"/>
<name>C0HI82_MAIZE</name>
<organism evidence="2">
    <name type="scientific">Zea mays</name>
    <name type="common">Maize</name>
    <dbReference type="NCBI Taxonomy" id="4577"/>
    <lineage>
        <taxon>Eukaryota</taxon>
        <taxon>Viridiplantae</taxon>
        <taxon>Streptophyta</taxon>
        <taxon>Embryophyta</taxon>
        <taxon>Tracheophyta</taxon>
        <taxon>Spermatophyta</taxon>
        <taxon>Magnoliopsida</taxon>
        <taxon>Liliopsida</taxon>
        <taxon>Poales</taxon>
        <taxon>Poaceae</taxon>
        <taxon>PACMAD clade</taxon>
        <taxon>Panicoideae</taxon>
        <taxon>Andropogonodae</taxon>
        <taxon>Andropogoneae</taxon>
        <taxon>Tripsacinae</taxon>
        <taxon>Zea</taxon>
    </lineage>
</organism>
<reference evidence="2" key="2">
    <citation type="submission" date="2012-06" db="EMBL/GenBank/DDBJ databases">
        <authorList>
            <person name="Yu Y."/>
            <person name="Currie J."/>
            <person name="Lomeli R."/>
            <person name="Angelova A."/>
            <person name="Collura K."/>
            <person name="Wissotski M."/>
            <person name="Campos D."/>
            <person name="Kudrna D."/>
            <person name="Golser W."/>
            <person name="Ashely E."/>
            <person name="Descour A."/>
            <person name="Fernandes J."/>
            <person name="Soderlund C."/>
            <person name="Walbot V."/>
        </authorList>
    </citation>
    <scope>NUCLEOTIDE SEQUENCE</scope>
    <source>
        <strain evidence="2">B73</strain>
    </source>
</reference>
<proteinExistence type="evidence at transcript level"/>
<dbReference type="EMBL" id="BT062038">
    <property type="protein sequence ID" value="ACN26735.1"/>
    <property type="molecule type" value="mRNA"/>
</dbReference>
<evidence type="ECO:0000313" key="2">
    <source>
        <dbReference type="EMBL" id="ACN26735.1"/>
    </source>
</evidence>
<protein>
    <submittedName>
        <fullName evidence="2">Uncharacterized protein</fullName>
    </submittedName>
</protein>
<feature type="region of interest" description="Disordered" evidence="1">
    <location>
        <begin position="158"/>
        <end position="193"/>
    </location>
</feature>
<evidence type="ECO:0000256" key="1">
    <source>
        <dbReference type="SAM" id="MobiDB-lite"/>
    </source>
</evidence>
<feature type="compositionally biased region" description="Basic residues" evidence="1">
    <location>
        <begin position="170"/>
        <end position="193"/>
    </location>
</feature>